<dbReference type="EMBL" id="JAFHKK010000011">
    <property type="protein sequence ID" value="MBN2964415.1"/>
    <property type="molecule type" value="Genomic_DNA"/>
</dbReference>
<gene>
    <name evidence="1" type="ORF">JWV37_06455</name>
</gene>
<evidence type="ECO:0000313" key="1">
    <source>
        <dbReference type="EMBL" id="MBN2964415.1"/>
    </source>
</evidence>
<reference evidence="2" key="2">
    <citation type="submission" date="2021-02" db="EMBL/GenBank/DDBJ databases">
        <title>Sulfurospirillum tamanensis sp. nov.</title>
        <authorList>
            <person name="Merkel A.Y."/>
        </authorList>
    </citation>
    <scope>NUCLEOTIDE SEQUENCE [LARGE SCALE GENOMIC DNA]</scope>
    <source>
        <strain evidence="2">T05b</strain>
    </source>
</reference>
<dbReference type="Proteomes" id="UP000703590">
    <property type="component" value="Unassembled WGS sequence"/>
</dbReference>
<accession>A0ABS2WS38</accession>
<name>A0ABS2WS38_9BACT</name>
<evidence type="ECO:0000313" key="2">
    <source>
        <dbReference type="Proteomes" id="UP000703590"/>
    </source>
</evidence>
<reference evidence="1 2" key="1">
    <citation type="submission" date="2021-02" db="EMBL/GenBank/DDBJ databases">
        <title>Sulfurospirillum tamanensis sp. nov.</title>
        <authorList>
            <person name="Frolova A."/>
            <person name="Merkel A."/>
            <person name="Slobodkin A."/>
        </authorList>
    </citation>
    <scope>NUCLEOTIDE SEQUENCE [LARGE SCALE GENOMIC DNA]</scope>
    <source>
        <strain evidence="1 2">T05b</strain>
    </source>
</reference>
<dbReference type="RefSeq" id="WP_205458965.1">
    <property type="nucleotide sequence ID" value="NZ_JAFHKK010000011.1"/>
</dbReference>
<reference evidence="1 2" key="3">
    <citation type="submission" date="2021-02" db="EMBL/GenBank/DDBJ databases">
        <authorList>
            <person name="Merkel A.Y."/>
        </authorList>
    </citation>
    <scope>NUCLEOTIDE SEQUENCE [LARGE SCALE GENOMIC DNA]</scope>
    <source>
        <strain evidence="1 2">T05b</strain>
    </source>
</reference>
<keyword evidence="2" id="KW-1185">Reference proteome</keyword>
<protein>
    <submittedName>
        <fullName evidence="1">Uncharacterized protein</fullName>
    </submittedName>
</protein>
<organism evidence="1 2">
    <name type="scientific">Sulfurospirillum tamanense</name>
    <dbReference type="NCBI Taxonomy" id="2813362"/>
    <lineage>
        <taxon>Bacteria</taxon>
        <taxon>Pseudomonadati</taxon>
        <taxon>Campylobacterota</taxon>
        <taxon>Epsilonproteobacteria</taxon>
        <taxon>Campylobacterales</taxon>
        <taxon>Sulfurospirillaceae</taxon>
        <taxon>Sulfurospirillum</taxon>
    </lineage>
</organism>
<sequence length="74" mass="7783">MALPFLAGIALGGLVVVAYNNKSALKAKLTKGAQKAKEMAQCGIEKAKEVAQETQTSLCEKEACSQETAPKENT</sequence>
<comment type="caution">
    <text evidence="1">The sequence shown here is derived from an EMBL/GenBank/DDBJ whole genome shotgun (WGS) entry which is preliminary data.</text>
</comment>
<proteinExistence type="predicted"/>